<proteinExistence type="predicted"/>
<dbReference type="Pfam" id="PF00561">
    <property type="entry name" value="Abhydrolase_1"/>
    <property type="match status" value="1"/>
</dbReference>
<protein>
    <submittedName>
        <fullName evidence="2">Alpha/beta hydrolase</fullName>
    </submittedName>
</protein>
<dbReference type="KEGG" id="mflg:ABS361_04175"/>
<dbReference type="PANTHER" id="PTHR43798:SF33">
    <property type="entry name" value="HYDROLASE, PUTATIVE (AFU_ORTHOLOGUE AFUA_2G14860)-RELATED"/>
    <property type="match status" value="1"/>
</dbReference>
<dbReference type="RefSeq" id="WP_407050582.1">
    <property type="nucleotide sequence ID" value="NZ_CP158568.1"/>
</dbReference>
<organism evidence="2">
    <name type="scientific">Methyloraptor flagellatus</name>
    <dbReference type="NCBI Taxonomy" id="3162530"/>
    <lineage>
        <taxon>Bacteria</taxon>
        <taxon>Pseudomonadati</taxon>
        <taxon>Pseudomonadota</taxon>
        <taxon>Alphaproteobacteria</taxon>
        <taxon>Hyphomicrobiales</taxon>
        <taxon>Ancalomicrobiaceae</taxon>
        <taxon>Methyloraptor</taxon>
    </lineage>
</organism>
<sequence length="253" mass="27445">MPDFSSDGYRIAYLDEGPREGEPIVLVHGFGSNADVNWVYTGWVDLLVKDGRRVVAIDNRGHGRSEGRYDPALYNSKTFMAEDVRRLMDHLGIARADIMGYSMGAWISAHFAIAHPIRARSVIFGGLAMAMVNGLAGQETIAKGLEADSDDAVTSPKARAYRQFGKQTKSDLKALAACMRGSRQPVAEADIGRLDMPVLIAVGTKDDVAGSPEELAALIPHAEILPIPDRDHMVAVGDKVYKQGVLAFLGRRP</sequence>
<reference evidence="2" key="1">
    <citation type="submission" date="2024-06" db="EMBL/GenBank/DDBJ databases">
        <title>Methylostella associata gen. nov., sp. nov., a novel Ancalomicrobiaceae-affiliated facultatively methylotrophic bacteria that feed on methanotrophs of the genus Methylococcus.</title>
        <authorList>
            <person name="Saltykova V."/>
            <person name="Danilova O.V."/>
            <person name="Oshkin I.Y."/>
            <person name="Belova S.E."/>
            <person name="Pimenov N.V."/>
            <person name="Dedysh S.N."/>
        </authorList>
    </citation>
    <scope>NUCLEOTIDE SEQUENCE</scope>
    <source>
        <strain evidence="2">S20</strain>
    </source>
</reference>
<dbReference type="InterPro" id="IPR000073">
    <property type="entry name" value="AB_hydrolase_1"/>
</dbReference>
<dbReference type="InterPro" id="IPR050266">
    <property type="entry name" value="AB_hydrolase_sf"/>
</dbReference>
<dbReference type="GO" id="GO:0047372">
    <property type="term" value="F:monoacylglycerol lipase activity"/>
    <property type="evidence" value="ECO:0007669"/>
    <property type="project" value="TreeGrafter"/>
</dbReference>
<dbReference type="Gene3D" id="3.40.50.1820">
    <property type="entry name" value="alpha/beta hydrolase"/>
    <property type="match status" value="1"/>
</dbReference>
<evidence type="ECO:0000259" key="1">
    <source>
        <dbReference type="Pfam" id="PF00561"/>
    </source>
</evidence>
<dbReference type="GO" id="GO:0016020">
    <property type="term" value="C:membrane"/>
    <property type="evidence" value="ECO:0007669"/>
    <property type="project" value="TreeGrafter"/>
</dbReference>
<gene>
    <name evidence="2" type="ORF">ABS361_04175</name>
</gene>
<dbReference type="PANTHER" id="PTHR43798">
    <property type="entry name" value="MONOACYLGLYCEROL LIPASE"/>
    <property type="match status" value="1"/>
</dbReference>
<dbReference type="PRINTS" id="PR00111">
    <property type="entry name" value="ABHYDROLASE"/>
</dbReference>
<accession>A0AAU7XDJ4</accession>
<dbReference type="GO" id="GO:0046464">
    <property type="term" value="P:acylglycerol catabolic process"/>
    <property type="evidence" value="ECO:0007669"/>
    <property type="project" value="TreeGrafter"/>
</dbReference>
<keyword evidence="2" id="KW-0378">Hydrolase</keyword>
<evidence type="ECO:0000313" key="2">
    <source>
        <dbReference type="EMBL" id="XBY45489.1"/>
    </source>
</evidence>
<feature type="domain" description="AB hydrolase-1" evidence="1">
    <location>
        <begin position="23"/>
        <end position="124"/>
    </location>
</feature>
<dbReference type="SUPFAM" id="SSF53474">
    <property type="entry name" value="alpha/beta-Hydrolases"/>
    <property type="match status" value="1"/>
</dbReference>
<name>A0AAU7XDJ4_9HYPH</name>
<dbReference type="AlphaFoldDB" id="A0AAU7XDJ4"/>
<dbReference type="InterPro" id="IPR029058">
    <property type="entry name" value="AB_hydrolase_fold"/>
</dbReference>
<dbReference type="EMBL" id="CP158568">
    <property type="protein sequence ID" value="XBY45489.1"/>
    <property type="molecule type" value="Genomic_DNA"/>
</dbReference>